<accession>A0A5C6X6X7</accession>
<dbReference type="RefSeq" id="WP_146975557.1">
    <property type="nucleotide sequence ID" value="NZ_VOSL01000059.1"/>
</dbReference>
<evidence type="ECO:0000256" key="5">
    <source>
        <dbReference type="ARBA" id="ARBA00022989"/>
    </source>
</evidence>
<comment type="subcellular location">
    <subcellularLocation>
        <location evidence="1 7">Cell membrane</location>
        <topology evidence="1 7">Multi-pass membrane protein</topology>
    </subcellularLocation>
</comment>
<comment type="similarity">
    <text evidence="7">Belongs to the binding-protein-dependent transport system permease family.</text>
</comment>
<feature type="transmembrane region" description="Helical" evidence="7">
    <location>
        <begin position="247"/>
        <end position="267"/>
    </location>
</feature>
<comment type="caution">
    <text evidence="10">The sequence shown here is derived from an EMBL/GenBank/DDBJ whole genome shotgun (WGS) entry which is preliminary data.</text>
</comment>
<dbReference type="Gene3D" id="1.10.3720.10">
    <property type="entry name" value="MetI-like"/>
    <property type="match status" value="1"/>
</dbReference>
<dbReference type="PANTHER" id="PTHR30043">
    <property type="entry name" value="PHOSPHONATES TRANSPORT SYSTEM PERMEASE PROTEIN"/>
    <property type="match status" value="1"/>
</dbReference>
<evidence type="ECO:0000259" key="9">
    <source>
        <dbReference type="PROSITE" id="PS50928"/>
    </source>
</evidence>
<feature type="compositionally biased region" description="Low complexity" evidence="8">
    <location>
        <begin position="1"/>
        <end position="15"/>
    </location>
</feature>
<feature type="transmembrane region" description="Helical" evidence="7">
    <location>
        <begin position="136"/>
        <end position="159"/>
    </location>
</feature>
<evidence type="ECO:0000313" key="10">
    <source>
        <dbReference type="EMBL" id="TXD33765.1"/>
    </source>
</evidence>
<dbReference type="NCBIfam" id="TIGR01097">
    <property type="entry name" value="PhnE"/>
    <property type="match status" value="1"/>
</dbReference>
<keyword evidence="4 7" id="KW-0812">Transmembrane</keyword>
<dbReference type="Proteomes" id="UP000321046">
    <property type="component" value="Unassembled WGS sequence"/>
</dbReference>
<feature type="transmembrane region" description="Helical" evidence="7">
    <location>
        <begin position="31"/>
        <end position="50"/>
    </location>
</feature>
<evidence type="ECO:0000313" key="11">
    <source>
        <dbReference type="Proteomes" id="UP000321046"/>
    </source>
</evidence>
<protein>
    <submittedName>
        <fullName evidence="10">Phosphonate ABC transporter, permease protein PhnE</fullName>
    </submittedName>
</protein>
<reference evidence="10 11" key="1">
    <citation type="submission" date="2019-08" db="EMBL/GenBank/DDBJ databases">
        <title>Bradymonadales sp. TMQ2.</title>
        <authorList>
            <person name="Liang Q."/>
        </authorList>
    </citation>
    <scope>NUCLEOTIDE SEQUENCE [LARGE SCALE GENOMIC DNA]</scope>
    <source>
        <strain evidence="10 11">TMQ2</strain>
    </source>
</reference>
<evidence type="ECO:0000256" key="8">
    <source>
        <dbReference type="SAM" id="MobiDB-lite"/>
    </source>
</evidence>
<dbReference type="Pfam" id="PF00528">
    <property type="entry name" value="BPD_transp_1"/>
    <property type="match status" value="1"/>
</dbReference>
<dbReference type="CDD" id="cd06261">
    <property type="entry name" value="TM_PBP2"/>
    <property type="match status" value="1"/>
</dbReference>
<evidence type="ECO:0000256" key="3">
    <source>
        <dbReference type="ARBA" id="ARBA00022475"/>
    </source>
</evidence>
<evidence type="ECO:0000256" key="4">
    <source>
        <dbReference type="ARBA" id="ARBA00022692"/>
    </source>
</evidence>
<name>A0A5C6X6X7_9DELT</name>
<evidence type="ECO:0000256" key="1">
    <source>
        <dbReference type="ARBA" id="ARBA00004651"/>
    </source>
</evidence>
<dbReference type="EMBL" id="VOSL01000059">
    <property type="protein sequence ID" value="TXD33765.1"/>
    <property type="molecule type" value="Genomic_DNA"/>
</dbReference>
<feature type="region of interest" description="Disordered" evidence="8">
    <location>
        <begin position="1"/>
        <end position="21"/>
    </location>
</feature>
<dbReference type="SUPFAM" id="SSF161098">
    <property type="entry name" value="MetI-like"/>
    <property type="match status" value="1"/>
</dbReference>
<dbReference type="InterPro" id="IPR035906">
    <property type="entry name" value="MetI-like_sf"/>
</dbReference>
<proteinExistence type="inferred from homology"/>
<dbReference type="PANTHER" id="PTHR30043:SF1">
    <property type="entry name" value="ABC TRANSPORT SYSTEM PERMEASE PROTEIN P69"/>
    <property type="match status" value="1"/>
</dbReference>
<organism evidence="10 11">
    <name type="scientific">Lujinxingia vulgaris</name>
    <dbReference type="NCBI Taxonomy" id="2600176"/>
    <lineage>
        <taxon>Bacteria</taxon>
        <taxon>Deltaproteobacteria</taxon>
        <taxon>Bradymonadales</taxon>
        <taxon>Lujinxingiaceae</taxon>
        <taxon>Lujinxingia</taxon>
    </lineage>
</organism>
<evidence type="ECO:0000256" key="6">
    <source>
        <dbReference type="ARBA" id="ARBA00023136"/>
    </source>
</evidence>
<dbReference type="InterPro" id="IPR000515">
    <property type="entry name" value="MetI-like"/>
</dbReference>
<dbReference type="GO" id="GO:0015416">
    <property type="term" value="F:ABC-type phosphonate transporter activity"/>
    <property type="evidence" value="ECO:0007669"/>
    <property type="project" value="InterPro"/>
</dbReference>
<keyword evidence="6 7" id="KW-0472">Membrane</keyword>
<dbReference type="PROSITE" id="PS50928">
    <property type="entry name" value="ABC_TM1"/>
    <property type="match status" value="1"/>
</dbReference>
<evidence type="ECO:0000256" key="7">
    <source>
        <dbReference type="RuleBase" id="RU363032"/>
    </source>
</evidence>
<dbReference type="InterPro" id="IPR005769">
    <property type="entry name" value="PhnE/PtxC"/>
</dbReference>
<dbReference type="GO" id="GO:0005886">
    <property type="term" value="C:plasma membrane"/>
    <property type="evidence" value="ECO:0007669"/>
    <property type="project" value="UniProtKB-SubCell"/>
</dbReference>
<feature type="transmembrane region" description="Helical" evidence="7">
    <location>
        <begin position="91"/>
        <end position="115"/>
    </location>
</feature>
<keyword evidence="2 7" id="KW-0813">Transport</keyword>
<feature type="transmembrane region" description="Helical" evidence="7">
    <location>
        <begin position="222"/>
        <end position="241"/>
    </location>
</feature>
<keyword evidence="5 7" id="KW-1133">Transmembrane helix</keyword>
<sequence length="275" mass="29711">MSTAPPTTPPTAGAPRRWRRPPHIANPRTRWALYIGASLYLLWALSSVEVDVGRLFEGMTRARTFFAAALSPDFFTRWSDIRAGILESLTMTVVATVAGIALSVPLGLGAARNLASRPVYLVCRAILAGTRAFHEIILAIMLVAMFGFGPFAGVVTLVVSTIGFLGKLIAEDIEAIQWNAVEAVESAGASWLQRVVYAVLPQIMPRFIGLSLYRLDINFRESAVIGIVGAGGIGATLTTAFDRYEFEAVSAILILIITTVFIAEYIAGAIRRKVL</sequence>
<feature type="domain" description="ABC transmembrane type-1" evidence="9">
    <location>
        <begin position="85"/>
        <end position="267"/>
    </location>
</feature>
<keyword evidence="3" id="KW-1003">Cell membrane</keyword>
<gene>
    <name evidence="10" type="primary">phnE</name>
    <name evidence="10" type="ORF">FRC96_14925</name>
</gene>
<dbReference type="AlphaFoldDB" id="A0A5C6X6X7"/>
<dbReference type="OrthoDB" id="7820570at2"/>
<evidence type="ECO:0000256" key="2">
    <source>
        <dbReference type="ARBA" id="ARBA00022448"/>
    </source>
</evidence>